<name>A0ACA9QXJ1_9GLOM</name>
<protein>
    <submittedName>
        <fullName evidence="1">5614_t:CDS:1</fullName>
    </submittedName>
</protein>
<keyword evidence="2" id="KW-1185">Reference proteome</keyword>
<evidence type="ECO:0000313" key="2">
    <source>
        <dbReference type="Proteomes" id="UP000789920"/>
    </source>
</evidence>
<reference evidence="1" key="1">
    <citation type="submission" date="2021-06" db="EMBL/GenBank/DDBJ databases">
        <authorList>
            <person name="Kallberg Y."/>
            <person name="Tangrot J."/>
            <person name="Rosling A."/>
        </authorList>
    </citation>
    <scope>NUCLEOTIDE SEQUENCE</scope>
    <source>
        <strain evidence="1">MA461A</strain>
    </source>
</reference>
<feature type="non-terminal residue" evidence="1">
    <location>
        <position position="1"/>
    </location>
</feature>
<dbReference type="Proteomes" id="UP000789920">
    <property type="component" value="Unassembled WGS sequence"/>
</dbReference>
<organism evidence="1 2">
    <name type="scientific">Racocetra persica</name>
    <dbReference type="NCBI Taxonomy" id="160502"/>
    <lineage>
        <taxon>Eukaryota</taxon>
        <taxon>Fungi</taxon>
        <taxon>Fungi incertae sedis</taxon>
        <taxon>Mucoromycota</taxon>
        <taxon>Glomeromycotina</taxon>
        <taxon>Glomeromycetes</taxon>
        <taxon>Diversisporales</taxon>
        <taxon>Gigasporaceae</taxon>
        <taxon>Racocetra</taxon>
    </lineage>
</organism>
<dbReference type="EMBL" id="CAJVQC010039301">
    <property type="protein sequence ID" value="CAG8768192.1"/>
    <property type="molecule type" value="Genomic_DNA"/>
</dbReference>
<gene>
    <name evidence="1" type="ORF">RPERSI_LOCUS16069</name>
</gene>
<comment type="caution">
    <text evidence="1">The sequence shown here is derived from an EMBL/GenBank/DDBJ whole genome shotgun (WGS) entry which is preliminary data.</text>
</comment>
<proteinExistence type="predicted"/>
<accession>A0ACA9QXJ1</accession>
<sequence>SYLLLLITFDLKMSTQEEYPFISRETFNNLIKKYLESKSLNRRRKTFILQTDYDLIISVLRDPNNLNLGTPKDRHWIKNSFQLRELGTETNPITQIITVSKIENGLELTHTICPFNRLYDILCKIHAGVLKHIGASKMWDVIGKQYDYIPQSFIKEFCGICKTCSTHRLFPNTLAAKPIVASNFLS</sequence>
<evidence type="ECO:0000313" key="1">
    <source>
        <dbReference type="EMBL" id="CAG8768192.1"/>
    </source>
</evidence>